<organism evidence="4 5">
    <name type="scientific">Boothiomyces macroporosus</name>
    <dbReference type="NCBI Taxonomy" id="261099"/>
    <lineage>
        <taxon>Eukaryota</taxon>
        <taxon>Fungi</taxon>
        <taxon>Fungi incertae sedis</taxon>
        <taxon>Chytridiomycota</taxon>
        <taxon>Chytridiomycota incertae sedis</taxon>
        <taxon>Chytridiomycetes</taxon>
        <taxon>Rhizophydiales</taxon>
        <taxon>Terramycetaceae</taxon>
        <taxon>Boothiomyces</taxon>
    </lineage>
</organism>
<gene>
    <name evidence="4" type="ORF">HK103_005695</name>
</gene>
<comment type="caution">
    <text evidence="4">The sequence shown here is derived from an EMBL/GenBank/DDBJ whole genome shotgun (WGS) entry which is preliminary data.</text>
</comment>
<sequence>MNIILLLIGSVFSAGNNPTQAAPITAAPPVTNPPSNPTTVPVNPTNPPSNPTTNNNNNPVTTLAPIVVTSMAIVPTIIDGKTTYVDITYSYTIIPTATGNATASDNSSAGGISERTKVLLIVFGVVFVILVIGIFLFRTYGVRSSDAFKNRLKGDYDDHSSRSAENVTGGPARPIYNSSNNSGNRQYITESVTGPARPRGSPYQDSGVNVYRLNNQTEPTLPDINNMPYYSPQHSPNRQYHVINF</sequence>
<keyword evidence="2" id="KW-0812">Transmembrane</keyword>
<protein>
    <recommendedName>
        <fullName evidence="6">Mid2 domain-containing protein</fullName>
    </recommendedName>
</protein>
<feature type="transmembrane region" description="Helical" evidence="2">
    <location>
        <begin position="118"/>
        <end position="137"/>
    </location>
</feature>
<dbReference type="AlphaFoldDB" id="A0AAD5UEU7"/>
<keyword evidence="2" id="KW-0472">Membrane</keyword>
<feature type="region of interest" description="Disordered" evidence="1">
    <location>
        <begin position="155"/>
        <end position="209"/>
    </location>
</feature>
<name>A0AAD5UEU7_9FUNG</name>
<reference evidence="4" key="1">
    <citation type="submission" date="2020-05" db="EMBL/GenBank/DDBJ databases">
        <title>Phylogenomic resolution of chytrid fungi.</title>
        <authorList>
            <person name="Stajich J.E."/>
            <person name="Amses K."/>
            <person name="Simmons R."/>
            <person name="Seto K."/>
            <person name="Myers J."/>
            <person name="Bonds A."/>
            <person name="Quandt C.A."/>
            <person name="Barry K."/>
            <person name="Liu P."/>
            <person name="Grigoriev I."/>
            <person name="Longcore J.E."/>
            <person name="James T.Y."/>
        </authorList>
    </citation>
    <scope>NUCLEOTIDE SEQUENCE</scope>
    <source>
        <strain evidence="4">PLAUS21</strain>
    </source>
</reference>
<dbReference type="Proteomes" id="UP001210925">
    <property type="component" value="Unassembled WGS sequence"/>
</dbReference>
<keyword evidence="5" id="KW-1185">Reference proteome</keyword>
<feature type="region of interest" description="Disordered" evidence="1">
    <location>
        <begin position="23"/>
        <end position="58"/>
    </location>
</feature>
<proteinExistence type="predicted"/>
<dbReference type="EMBL" id="JADGKB010000055">
    <property type="protein sequence ID" value="KAJ3256126.1"/>
    <property type="molecule type" value="Genomic_DNA"/>
</dbReference>
<keyword evidence="3" id="KW-0732">Signal</keyword>
<evidence type="ECO:0000313" key="4">
    <source>
        <dbReference type="EMBL" id="KAJ3256126.1"/>
    </source>
</evidence>
<feature type="signal peptide" evidence="3">
    <location>
        <begin position="1"/>
        <end position="21"/>
    </location>
</feature>
<feature type="compositionally biased region" description="Polar residues" evidence="1">
    <location>
        <begin position="176"/>
        <end position="192"/>
    </location>
</feature>
<evidence type="ECO:0000313" key="5">
    <source>
        <dbReference type="Proteomes" id="UP001210925"/>
    </source>
</evidence>
<evidence type="ECO:0000256" key="1">
    <source>
        <dbReference type="SAM" id="MobiDB-lite"/>
    </source>
</evidence>
<evidence type="ECO:0000256" key="2">
    <source>
        <dbReference type="SAM" id="Phobius"/>
    </source>
</evidence>
<keyword evidence="2" id="KW-1133">Transmembrane helix</keyword>
<evidence type="ECO:0000256" key="3">
    <source>
        <dbReference type="SAM" id="SignalP"/>
    </source>
</evidence>
<accession>A0AAD5UEU7</accession>
<feature type="chain" id="PRO_5042223255" description="Mid2 domain-containing protein" evidence="3">
    <location>
        <begin position="22"/>
        <end position="245"/>
    </location>
</feature>
<evidence type="ECO:0008006" key="6">
    <source>
        <dbReference type="Google" id="ProtNLM"/>
    </source>
</evidence>